<comment type="subcellular location">
    <subcellularLocation>
        <location evidence="1">Cell membrane</location>
        <topology evidence="1">Multi-pass membrane protein</topology>
    </subcellularLocation>
</comment>
<feature type="transmembrane region" description="Helical" evidence="8">
    <location>
        <begin position="12"/>
        <end position="29"/>
    </location>
</feature>
<dbReference type="EMBL" id="MBEW02000024">
    <property type="protein sequence ID" value="RDY20651.1"/>
    <property type="molecule type" value="Genomic_DNA"/>
</dbReference>
<feature type="transmembrane region" description="Helical" evidence="8">
    <location>
        <begin position="241"/>
        <end position="258"/>
    </location>
</feature>
<sequence>MDIQTYRKILRLIIIANLIFFGLSNYMLLLKIISYIIALFSPFILGGCIAFVLNIPMTFFEKKLFNHSKKPNVNRAVSILFTLLLFLLGIVVIISIIIPEIINSVNEVSSNFPDLINKLFAFFESKNINLKELLGYYMPNGFDINNFDPKIILSKISLNNTSGTLMSIFNATTTVFSSVLNFLLGFIFAMYILAGKENLGERTTKLIRKVFGEQKADKILDFANLVYKSFANFISGQGTEAIILAAMFFVTMMILGIPKALPSAAVIGVFSLVPIFGAFFGFLYSLLTIVIIEPTKAVWFIALFLVLQQVEGNLIYPRVVGKSVGLPGMWVLVAVTIGASVAGINGIIIGVPMASVIYTLVSNFIDKDKLIEKKPQENDDKAN</sequence>
<dbReference type="Pfam" id="PF01594">
    <property type="entry name" value="AI-2E_transport"/>
    <property type="match status" value="1"/>
</dbReference>
<evidence type="ECO:0000256" key="5">
    <source>
        <dbReference type="ARBA" id="ARBA00022692"/>
    </source>
</evidence>
<comment type="caution">
    <text evidence="9">The sequence shown here is derived from an EMBL/GenBank/DDBJ whole genome shotgun (WGS) entry which is preliminary data.</text>
</comment>
<gene>
    <name evidence="9" type="ORF">BBG48_008860</name>
    <name evidence="10" type="ORF">FL857_04940</name>
</gene>
<accession>A0A371IJJ5</accession>
<dbReference type="Proteomes" id="UP000093352">
    <property type="component" value="Unassembled WGS sequence"/>
</dbReference>
<organism evidence="9 11">
    <name type="scientific">Criibacterium bergeronii</name>
    <dbReference type="NCBI Taxonomy" id="1871336"/>
    <lineage>
        <taxon>Bacteria</taxon>
        <taxon>Bacillati</taxon>
        <taxon>Bacillota</taxon>
        <taxon>Clostridia</taxon>
        <taxon>Peptostreptococcales</taxon>
        <taxon>Filifactoraceae</taxon>
        <taxon>Criibacterium</taxon>
    </lineage>
</organism>
<protein>
    <submittedName>
        <fullName evidence="9">AI-2E family transporter</fullName>
    </submittedName>
</protein>
<dbReference type="PANTHER" id="PTHR21716">
    <property type="entry name" value="TRANSMEMBRANE PROTEIN"/>
    <property type="match status" value="1"/>
</dbReference>
<keyword evidence="7 8" id="KW-0472">Membrane</keyword>
<feature type="transmembrane region" description="Helical" evidence="8">
    <location>
        <begin position="328"/>
        <end position="361"/>
    </location>
</feature>
<dbReference type="RefSeq" id="WP_068913077.1">
    <property type="nucleotide sequence ID" value="NZ_MBEW02000024.1"/>
</dbReference>
<evidence type="ECO:0000313" key="11">
    <source>
        <dbReference type="Proteomes" id="UP000093352"/>
    </source>
</evidence>
<dbReference type="Proteomes" id="UP000319424">
    <property type="component" value="Unassembled WGS sequence"/>
</dbReference>
<feature type="transmembrane region" description="Helical" evidence="8">
    <location>
        <begin position="264"/>
        <end position="290"/>
    </location>
</feature>
<evidence type="ECO:0000256" key="1">
    <source>
        <dbReference type="ARBA" id="ARBA00004651"/>
    </source>
</evidence>
<evidence type="ECO:0000256" key="2">
    <source>
        <dbReference type="ARBA" id="ARBA00009773"/>
    </source>
</evidence>
<name>A0A371IJJ5_9FIRM</name>
<proteinExistence type="inferred from homology"/>
<reference evidence="9" key="2">
    <citation type="submission" date="2018-07" db="EMBL/GenBank/DDBJ databases">
        <authorList>
            <person name="Quirk P.G."/>
            <person name="Krulwich T.A."/>
        </authorList>
    </citation>
    <scope>NUCLEOTIDE SEQUENCE</scope>
    <source>
        <strain evidence="9">CCRI-22567</strain>
    </source>
</reference>
<reference evidence="10 12" key="3">
    <citation type="submission" date="2019-07" db="EMBL/GenBank/DDBJ databases">
        <title>Criibacterium bergeronii gen. nov., sp. nov. isolated from human clinical samples.</title>
        <authorList>
            <person name="Maheux A.F."/>
            <person name="Boudreau D.K."/>
            <person name="Berube E."/>
            <person name="Brodeur S."/>
            <person name="Bernard K.A."/>
            <person name="Abed J.Y."/>
            <person name="Ducrey E."/>
            <person name="Guay E.F."/>
            <person name="Raymond F."/>
            <person name="Corbeil J."/>
            <person name="Domingo M.-C."/>
            <person name="Roy P.H."/>
            <person name="Boissinot M."/>
            <person name="Tocheva E.I."/>
            <person name="Omar R.F."/>
        </authorList>
    </citation>
    <scope>NUCLEOTIDE SEQUENCE [LARGE SCALE GENOMIC DNA]</scope>
    <source>
        <strain evidence="10 12">CCRI-24246</strain>
    </source>
</reference>
<dbReference type="OrthoDB" id="9793390at2"/>
<feature type="transmembrane region" description="Helical" evidence="8">
    <location>
        <begin position="76"/>
        <end position="98"/>
    </location>
</feature>
<dbReference type="AlphaFoldDB" id="A0A371IJJ5"/>
<feature type="transmembrane region" description="Helical" evidence="8">
    <location>
        <begin position="168"/>
        <end position="193"/>
    </location>
</feature>
<dbReference type="STRING" id="1871336.BBG48_09435"/>
<evidence type="ECO:0000256" key="4">
    <source>
        <dbReference type="ARBA" id="ARBA00022475"/>
    </source>
</evidence>
<evidence type="ECO:0000313" key="9">
    <source>
        <dbReference type="EMBL" id="RDY20651.1"/>
    </source>
</evidence>
<comment type="similarity">
    <text evidence="2">Belongs to the autoinducer-2 exporter (AI-2E) (TC 2.A.86) family.</text>
</comment>
<evidence type="ECO:0000256" key="3">
    <source>
        <dbReference type="ARBA" id="ARBA00022448"/>
    </source>
</evidence>
<feature type="transmembrane region" description="Helical" evidence="8">
    <location>
        <begin position="297"/>
        <end position="316"/>
    </location>
</feature>
<dbReference type="GO" id="GO:0055085">
    <property type="term" value="P:transmembrane transport"/>
    <property type="evidence" value="ECO:0007669"/>
    <property type="project" value="TreeGrafter"/>
</dbReference>
<evidence type="ECO:0000256" key="8">
    <source>
        <dbReference type="SAM" id="Phobius"/>
    </source>
</evidence>
<dbReference type="GO" id="GO:0005886">
    <property type="term" value="C:plasma membrane"/>
    <property type="evidence" value="ECO:0007669"/>
    <property type="project" value="UniProtKB-SubCell"/>
</dbReference>
<keyword evidence="3" id="KW-0813">Transport</keyword>
<evidence type="ECO:0000256" key="6">
    <source>
        <dbReference type="ARBA" id="ARBA00022989"/>
    </source>
</evidence>
<dbReference type="PANTHER" id="PTHR21716:SF53">
    <property type="entry name" value="PERMEASE PERM-RELATED"/>
    <property type="match status" value="1"/>
</dbReference>
<dbReference type="InterPro" id="IPR002549">
    <property type="entry name" value="AI-2E-like"/>
</dbReference>
<reference evidence="9 11" key="1">
    <citation type="journal article" date="2016" name="Genome Announc.">
        <title>Draft Genome Sequence of Criibacterium bergeronii gen. nov., sp. nov., Strain CCRI-22567T, Isolated from a Vaginal Sample from a Woman with Bacterial Vaginosis.</title>
        <authorList>
            <person name="Maheux A.F."/>
            <person name="Berube E."/>
            <person name="Boudreau D.K."/>
            <person name="Raymond F."/>
            <person name="Corbeil J."/>
            <person name="Roy P.H."/>
            <person name="Boissinot M."/>
            <person name="Omar R.F."/>
        </authorList>
    </citation>
    <scope>NUCLEOTIDE SEQUENCE [LARGE SCALE GENOMIC DNA]</scope>
    <source>
        <strain evidence="9 11">CCRI-22567</strain>
    </source>
</reference>
<evidence type="ECO:0000256" key="7">
    <source>
        <dbReference type="ARBA" id="ARBA00023136"/>
    </source>
</evidence>
<keyword evidence="6 8" id="KW-1133">Transmembrane helix</keyword>
<keyword evidence="11" id="KW-1185">Reference proteome</keyword>
<feature type="transmembrane region" description="Helical" evidence="8">
    <location>
        <begin position="35"/>
        <end position="55"/>
    </location>
</feature>
<keyword evidence="5 8" id="KW-0812">Transmembrane</keyword>
<evidence type="ECO:0000313" key="10">
    <source>
        <dbReference type="EMBL" id="TRW27058.1"/>
    </source>
</evidence>
<dbReference type="EMBL" id="VJXW01000005">
    <property type="protein sequence ID" value="TRW27058.1"/>
    <property type="molecule type" value="Genomic_DNA"/>
</dbReference>
<evidence type="ECO:0000313" key="12">
    <source>
        <dbReference type="Proteomes" id="UP000319424"/>
    </source>
</evidence>
<keyword evidence="4" id="KW-1003">Cell membrane</keyword>